<organism evidence="2 3">
    <name type="scientific">Dictyobacter formicarum</name>
    <dbReference type="NCBI Taxonomy" id="2778368"/>
    <lineage>
        <taxon>Bacteria</taxon>
        <taxon>Bacillati</taxon>
        <taxon>Chloroflexota</taxon>
        <taxon>Ktedonobacteria</taxon>
        <taxon>Ktedonobacterales</taxon>
        <taxon>Dictyobacteraceae</taxon>
        <taxon>Dictyobacter</taxon>
    </lineage>
</organism>
<reference evidence="2 3" key="1">
    <citation type="journal article" date="2021" name="Int. J. Syst. Evol. Microbiol.">
        <title>Reticulibacter mediterranei gen. nov., sp. nov., within the new family Reticulibacteraceae fam. nov., and Ktedonospora formicarum gen. nov., sp. nov., Ktedonobacter robiniae sp. nov., Dictyobacter formicarum sp. nov. and Dictyobacter arantiisoli sp. nov., belonging to the class Ktedonobacteria.</title>
        <authorList>
            <person name="Yabe S."/>
            <person name="Zheng Y."/>
            <person name="Wang C.M."/>
            <person name="Sakai Y."/>
            <person name="Abe K."/>
            <person name="Yokota A."/>
            <person name="Donadio S."/>
            <person name="Cavaletti L."/>
            <person name="Monciardini P."/>
        </authorList>
    </citation>
    <scope>NUCLEOTIDE SEQUENCE [LARGE SCALE GENOMIC DNA]</scope>
    <source>
        <strain evidence="2 3">SOSP1-9</strain>
    </source>
</reference>
<accession>A0ABQ3VHZ6</accession>
<gene>
    <name evidence="2" type="ORF">KSZ_38110</name>
</gene>
<feature type="region of interest" description="Disordered" evidence="1">
    <location>
        <begin position="50"/>
        <end position="80"/>
    </location>
</feature>
<sequence>MTQTRESDAAASAIRRAEQIATVTGGQLGAWVGLTTQRFRQATQALREEANRLDTPGSAMVNQTTAGKSATGQPRPAQERAEALIDQLGQWTREGGAHMQRTLARLREDAEDMYVEAQDMRSMWRDHRTTVV</sequence>
<keyword evidence="3" id="KW-1185">Reference proteome</keyword>
<dbReference type="EMBL" id="BNJJ01000010">
    <property type="protein sequence ID" value="GHO85805.1"/>
    <property type="molecule type" value="Genomic_DNA"/>
</dbReference>
<evidence type="ECO:0000313" key="3">
    <source>
        <dbReference type="Proteomes" id="UP000635565"/>
    </source>
</evidence>
<protein>
    <recommendedName>
        <fullName evidence="4">Phasin domain-containing protein</fullName>
    </recommendedName>
</protein>
<evidence type="ECO:0000313" key="2">
    <source>
        <dbReference type="EMBL" id="GHO85805.1"/>
    </source>
</evidence>
<comment type="caution">
    <text evidence="2">The sequence shown here is derived from an EMBL/GenBank/DDBJ whole genome shotgun (WGS) entry which is preliminary data.</text>
</comment>
<proteinExistence type="predicted"/>
<dbReference type="Proteomes" id="UP000635565">
    <property type="component" value="Unassembled WGS sequence"/>
</dbReference>
<feature type="compositionally biased region" description="Polar residues" evidence="1">
    <location>
        <begin position="60"/>
        <end position="72"/>
    </location>
</feature>
<dbReference type="RefSeq" id="WP_201363449.1">
    <property type="nucleotide sequence ID" value="NZ_BNJJ01000010.1"/>
</dbReference>
<evidence type="ECO:0000256" key="1">
    <source>
        <dbReference type="SAM" id="MobiDB-lite"/>
    </source>
</evidence>
<name>A0ABQ3VHZ6_9CHLR</name>
<evidence type="ECO:0008006" key="4">
    <source>
        <dbReference type="Google" id="ProtNLM"/>
    </source>
</evidence>